<keyword evidence="3" id="KW-0813">Transport</keyword>
<keyword evidence="7 8" id="KW-0472">Membrane</keyword>
<evidence type="ECO:0000256" key="8">
    <source>
        <dbReference type="SAM" id="Phobius"/>
    </source>
</evidence>
<dbReference type="Gene3D" id="1.10.3470.10">
    <property type="entry name" value="ABC transporter involved in vitamin B12 uptake, BtuC"/>
    <property type="match status" value="1"/>
</dbReference>
<comment type="subcellular location">
    <subcellularLocation>
        <location evidence="1">Cell membrane</location>
        <topology evidence="1">Multi-pass membrane protein</topology>
    </subcellularLocation>
</comment>
<feature type="transmembrane region" description="Helical" evidence="8">
    <location>
        <begin position="127"/>
        <end position="152"/>
    </location>
</feature>
<dbReference type="Pfam" id="PF01032">
    <property type="entry name" value="FecCD"/>
    <property type="match status" value="1"/>
</dbReference>
<evidence type="ECO:0000256" key="5">
    <source>
        <dbReference type="ARBA" id="ARBA00022692"/>
    </source>
</evidence>
<evidence type="ECO:0000256" key="6">
    <source>
        <dbReference type="ARBA" id="ARBA00022989"/>
    </source>
</evidence>
<feature type="transmembrane region" description="Helical" evidence="8">
    <location>
        <begin position="344"/>
        <end position="365"/>
    </location>
</feature>
<dbReference type="SUPFAM" id="SSF81345">
    <property type="entry name" value="ABC transporter involved in vitamin B12 uptake, BtuC"/>
    <property type="match status" value="1"/>
</dbReference>
<name>A0ABU9GR08_9GAMM</name>
<dbReference type="InterPro" id="IPR000522">
    <property type="entry name" value="ABC_transptr_permease_BtuC"/>
</dbReference>
<keyword evidence="10" id="KW-1185">Reference proteome</keyword>
<evidence type="ECO:0000313" key="9">
    <source>
        <dbReference type="EMBL" id="MEL0629756.1"/>
    </source>
</evidence>
<dbReference type="PANTHER" id="PTHR30472:SF25">
    <property type="entry name" value="ABC TRANSPORTER PERMEASE PROTEIN MJ0876-RELATED"/>
    <property type="match status" value="1"/>
</dbReference>
<reference evidence="9 10" key="1">
    <citation type="submission" date="2024-02" db="EMBL/GenBank/DDBJ databases">
        <title>Bacteria isolated from the canopy kelp, Nereocystis luetkeana.</title>
        <authorList>
            <person name="Pfister C.A."/>
            <person name="Younker I.T."/>
            <person name="Light S.H."/>
        </authorList>
    </citation>
    <scope>NUCLEOTIDE SEQUENCE [LARGE SCALE GENOMIC DNA]</scope>
    <source>
        <strain evidence="9 10">TI.1.05</strain>
    </source>
</reference>
<dbReference type="EMBL" id="JBAKAZ010000029">
    <property type="protein sequence ID" value="MEL0629756.1"/>
    <property type="molecule type" value="Genomic_DNA"/>
</dbReference>
<accession>A0ABU9GR08</accession>
<dbReference type="RefSeq" id="WP_341597889.1">
    <property type="nucleotide sequence ID" value="NZ_JBAKAZ010000029.1"/>
</dbReference>
<dbReference type="PANTHER" id="PTHR30472">
    <property type="entry name" value="FERRIC ENTEROBACTIN TRANSPORT SYSTEM PERMEASE PROTEIN"/>
    <property type="match status" value="1"/>
</dbReference>
<comment type="similarity">
    <text evidence="2">Belongs to the binding-protein-dependent transport system permease family. FecCD subfamily.</text>
</comment>
<evidence type="ECO:0000256" key="4">
    <source>
        <dbReference type="ARBA" id="ARBA00022475"/>
    </source>
</evidence>
<evidence type="ECO:0000313" key="10">
    <source>
        <dbReference type="Proteomes" id="UP001369082"/>
    </source>
</evidence>
<dbReference type="Proteomes" id="UP001369082">
    <property type="component" value="Unassembled WGS sequence"/>
</dbReference>
<dbReference type="CDD" id="cd06550">
    <property type="entry name" value="TM_ABC_iron-siderophores_like"/>
    <property type="match status" value="1"/>
</dbReference>
<evidence type="ECO:0000256" key="3">
    <source>
        <dbReference type="ARBA" id="ARBA00022448"/>
    </source>
</evidence>
<feature type="transmembrane region" description="Helical" evidence="8">
    <location>
        <begin position="317"/>
        <end position="337"/>
    </location>
</feature>
<dbReference type="InterPro" id="IPR037294">
    <property type="entry name" value="ABC_BtuC-like"/>
</dbReference>
<organism evidence="9 10">
    <name type="scientific">Psychromonas aquatilis</name>
    <dbReference type="NCBI Taxonomy" id="2005072"/>
    <lineage>
        <taxon>Bacteria</taxon>
        <taxon>Pseudomonadati</taxon>
        <taxon>Pseudomonadota</taxon>
        <taxon>Gammaproteobacteria</taxon>
        <taxon>Alteromonadales</taxon>
        <taxon>Psychromonadaceae</taxon>
        <taxon>Psychromonas</taxon>
    </lineage>
</organism>
<feature type="transmembrane region" description="Helical" evidence="8">
    <location>
        <begin position="188"/>
        <end position="209"/>
    </location>
</feature>
<sequence>MKQSMTLSDSAFIEQGSVKEESKTNHLTDALTIHHSRLKKKKVALVVLFFLSLIGLIADVLIGSHGLTLGQVISGVFNPASSDIVTQTIIWDIRMPMSLMAPFVGGALAIAGAQMQTTLNNPLADPYTFGVSASAGFGASLVITHIVSIPYIPEEYQIASMAFVMCMLTTFMIAGISSIKRISIEGVMLFGVATMFAYDGMLTMMQYIATETQLQTLIFWQMGSLDRGSWGKITTLAILLPIVMAIMMKDAWKLSSLKVGLERAESMGINVKQLRIKTLLLVSLITSLSVSFVGAIGFVGLVGPHIARMILGEDQRFFLPASFLLGAVLVELASIASKSVMPGIILPLTVMMSAVGVPFFIFLIIKKGGKF</sequence>
<feature type="transmembrane region" description="Helical" evidence="8">
    <location>
        <begin position="43"/>
        <end position="62"/>
    </location>
</feature>
<evidence type="ECO:0000256" key="2">
    <source>
        <dbReference type="ARBA" id="ARBA00007935"/>
    </source>
</evidence>
<feature type="transmembrane region" description="Helical" evidence="8">
    <location>
        <begin position="229"/>
        <end position="248"/>
    </location>
</feature>
<feature type="transmembrane region" description="Helical" evidence="8">
    <location>
        <begin position="279"/>
        <end position="302"/>
    </location>
</feature>
<evidence type="ECO:0000256" key="1">
    <source>
        <dbReference type="ARBA" id="ARBA00004651"/>
    </source>
</evidence>
<gene>
    <name evidence="9" type="ORF">V6256_09055</name>
</gene>
<keyword evidence="4" id="KW-1003">Cell membrane</keyword>
<keyword evidence="6 8" id="KW-1133">Transmembrane helix</keyword>
<protein>
    <submittedName>
        <fullName evidence="9">Iron ABC transporter permease</fullName>
    </submittedName>
</protein>
<feature type="transmembrane region" description="Helical" evidence="8">
    <location>
        <begin position="97"/>
        <end position="115"/>
    </location>
</feature>
<comment type="caution">
    <text evidence="9">The sequence shown here is derived from an EMBL/GenBank/DDBJ whole genome shotgun (WGS) entry which is preliminary data.</text>
</comment>
<proteinExistence type="inferred from homology"/>
<keyword evidence="5 8" id="KW-0812">Transmembrane</keyword>
<evidence type="ECO:0000256" key="7">
    <source>
        <dbReference type="ARBA" id="ARBA00023136"/>
    </source>
</evidence>
<feature type="transmembrane region" description="Helical" evidence="8">
    <location>
        <begin position="158"/>
        <end position="176"/>
    </location>
</feature>